<dbReference type="GO" id="GO:0016887">
    <property type="term" value="F:ATP hydrolysis activity"/>
    <property type="evidence" value="ECO:0007669"/>
    <property type="project" value="InterPro"/>
</dbReference>
<dbReference type="InterPro" id="IPR017871">
    <property type="entry name" value="ABC_transporter-like_CS"/>
</dbReference>
<dbReference type="SUPFAM" id="SSF50331">
    <property type="entry name" value="MOP-like"/>
    <property type="match status" value="1"/>
</dbReference>
<dbReference type="InterPro" id="IPR013611">
    <property type="entry name" value="Transp-assoc_OB_typ2"/>
</dbReference>
<dbReference type="PANTHER" id="PTHR42781">
    <property type="entry name" value="SPERMIDINE/PUTRESCINE IMPORT ATP-BINDING PROTEIN POTA"/>
    <property type="match status" value="1"/>
</dbReference>
<dbReference type="InterPro" id="IPR027417">
    <property type="entry name" value="P-loop_NTPase"/>
</dbReference>
<protein>
    <submittedName>
        <fullName evidence="6">Putative spermidine/putrescine transport system ATP-binding protein</fullName>
    </submittedName>
</protein>
<name>A0A2T5AZG8_MYCDI</name>
<dbReference type="Pfam" id="PF08402">
    <property type="entry name" value="TOBE_2"/>
    <property type="match status" value="1"/>
</dbReference>
<dbReference type="SUPFAM" id="SSF52540">
    <property type="entry name" value="P-loop containing nucleoside triphosphate hydrolases"/>
    <property type="match status" value="1"/>
</dbReference>
<dbReference type="Pfam" id="PF00005">
    <property type="entry name" value="ABC_tran"/>
    <property type="match status" value="1"/>
</dbReference>
<accession>A0A2T5AZG8</accession>
<evidence type="ECO:0000256" key="1">
    <source>
        <dbReference type="ARBA" id="ARBA00005417"/>
    </source>
</evidence>
<evidence type="ECO:0000256" key="3">
    <source>
        <dbReference type="ARBA" id="ARBA00022741"/>
    </source>
</evidence>
<dbReference type="Gene3D" id="2.40.50.100">
    <property type="match status" value="1"/>
</dbReference>
<dbReference type="OrthoDB" id="9802264at2"/>
<dbReference type="FunFam" id="3.40.50.300:FF:000133">
    <property type="entry name" value="Spermidine/putrescine import ATP-binding protein PotA"/>
    <property type="match status" value="1"/>
</dbReference>
<evidence type="ECO:0000313" key="6">
    <source>
        <dbReference type="EMBL" id="PTM92136.1"/>
    </source>
</evidence>
<reference evidence="6 7" key="1">
    <citation type="submission" date="2018-04" db="EMBL/GenBank/DDBJ databases">
        <title>Genomic Encyclopedia of Type Strains, Phase IV (KMG-IV): sequencing the most valuable type-strain genomes for metagenomic binning, comparative biology and taxonomic classification.</title>
        <authorList>
            <person name="Goeker M."/>
        </authorList>
    </citation>
    <scope>NUCLEOTIDE SEQUENCE [LARGE SCALE GENOMIC DNA]</scope>
    <source>
        <strain evidence="6 7">DSM 7138</strain>
    </source>
</reference>
<keyword evidence="2" id="KW-0813">Transport</keyword>
<comment type="caution">
    <text evidence="6">The sequence shown here is derived from an EMBL/GenBank/DDBJ whole genome shotgun (WGS) entry which is preliminary data.</text>
</comment>
<dbReference type="Gene3D" id="2.40.50.140">
    <property type="entry name" value="Nucleic acid-binding proteins"/>
    <property type="match status" value="1"/>
</dbReference>
<dbReference type="GO" id="GO:0022857">
    <property type="term" value="F:transmembrane transporter activity"/>
    <property type="evidence" value="ECO:0007669"/>
    <property type="project" value="InterPro"/>
</dbReference>
<dbReference type="PROSITE" id="PS00211">
    <property type="entry name" value="ABC_TRANSPORTER_1"/>
    <property type="match status" value="1"/>
</dbReference>
<dbReference type="GO" id="GO:0043190">
    <property type="term" value="C:ATP-binding cassette (ABC) transporter complex"/>
    <property type="evidence" value="ECO:0007669"/>
    <property type="project" value="InterPro"/>
</dbReference>
<evidence type="ECO:0000256" key="4">
    <source>
        <dbReference type="ARBA" id="ARBA00022840"/>
    </source>
</evidence>
<dbReference type="GO" id="GO:0005524">
    <property type="term" value="F:ATP binding"/>
    <property type="evidence" value="ECO:0007669"/>
    <property type="project" value="UniProtKB-KW"/>
</dbReference>
<dbReference type="InterPro" id="IPR008995">
    <property type="entry name" value="Mo/tungstate-bd_C_term_dom"/>
</dbReference>
<comment type="similarity">
    <text evidence="1">Belongs to the ABC transporter superfamily.</text>
</comment>
<dbReference type="Proteomes" id="UP000241247">
    <property type="component" value="Unassembled WGS sequence"/>
</dbReference>
<evidence type="ECO:0000313" key="7">
    <source>
        <dbReference type="Proteomes" id="UP000241247"/>
    </source>
</evidence>
<dbReference type="GO" id="GO:0015847">
    <property type="term" value="P:putrescine transport"/>
    <property type="evidence" value="ECO:0007669"/>
    <property type="project" value="UniProtKB-ARBA"/>
</dbReference>
<dbReference type="Gene3D" id="3.40.50.300">
    <property type="entry name" value="P-loop containing nucleotide triphosphate hydrolases"/>
    <property type="match status" value="1"/>
</dbReference>
<proteinExistence type="inferred from homology"/>
<keyword evidence="3" id="KW-0547">Nucleotide-binding</keyword>
<keyword evidence="7" id="KW-1185">Reference proteome</keyword>
<dbReference type="InterPro" id="IPR003439">
    <property type="entry name" value="ABC_transporter-like_ATP-bd"/>
</dbReference>
<gene>
    <name evidence="6" type="ORF">C7449_108185</name>
</gene>
<dbReference type="AlphaFoldDB" id="A0A2T5AZG8"/>
<dbReference type="PANTHER" id="PTHR42781:SF4">
    <property type="entry name" value="SPERMIDINE_PUTRESCINE IMPORT ATP-BINDING PROTEIN POTA"/>
    <property type="match status" value="1"/>
</dbReference>
<dbReference type="RefSeq" id="WP_108004406.1">
    <property type="nucleotide sequence ID" value="NZ_JBHEEX010000004.1"/>
</dbReference>
<evidence type="ECO:0000256" key="2">
    <source>
        <dbReference type="ARBA" id="ARBA00022448"/>
    </source>
</evidence>
<evidence type="ECO:0000259" key="5">
    <source>
        <dbReference type="PROSITE" id="PS50893"/>
    </source>
</evidence>
<organism evidence="6 7">
    <name type="scientific">Mycoplana dimorpha</name>
    <dbReference type="NCBI Taxonomy" id="28320"/>
    <lineage>
        <taxon>Bacteria</taxon>
        <taxon>Pseudomonadati</taxon>
        <taxon>Pseudomonadota</taxon>
        <taxon>Alphaproteobacteria</taxon>
        <taxon>Hyphomicrobiales</taxon>
        <taxon>Rhizobiaceae</taxon>
        <taxon>Mycoplana</taxon>
    </lineage>
</organism>
<dbReference type="InterPro" id="IPR003593">
    <property type="entry name" value="AAA+_ATPase"/>
</dbReference>
<dbReference type="InterPro" id="IPR012340">
    <property type="entry name" value="NA-bd_OB-fold"/>
</dbReference>
<dbReference type="EMBL" id="PZZZ01000008">
    <property type="protein sequence ID" value="PTM92136.1"/>
    <property type="molecule type" value="Genomic_DNA"/>
</dbReference>
<keyword evidence="4 6" id="KW-0067">ATP-binding</keyword>
<dbReference type="InterPro" id="IPR050093">
    <property type="entry name" value="ABC_SmlMolc_Importer"/>
</dbReference>
<sequence length="332" mass="35570">MTAVLFENVSRHFGAVRAVDSVNLAIAEGEFFAMLGPSGSGKTTCLRLMAGFEQPTGGHIEIFGETAEGVPPYRRNVNTVFQDYALFPHLSILENVAYGLMVRGIAKAERLKAAENALAMVKLPGYGSRRPGQLSGGQRQRVALARALVNRPRVLLLDEPLGALDLKLREQMQEELKALQKSLGITFVFVTHDQGEALSMADRIAVFNEGRVQQLGTPEDVYKRPQTRFVADFVGSSNVLAPSFVHSLGYPARYASLRPEALALGEGGSNARRFSGTVVATSFLGATNRLTVEAAGTRIAAMLPASAAVPPQGTGVTLSFAAEDLHLMDEAA</sequence>
<dbReference type="SMART" id="SM00382">
    <property type="entry name" value="AAA"/>
    <property type="match status" value="1"/>
</dbReference>
<feature type="domain" description="ABC transporter" evidence="5">
    <location>
        <begin position="4"/>
        <end position="234"/>
    </location>
</feature>
<dbReference type="PROSITE" id="PS50893">
    <property type="entry name" value="ABC_TRANSPORTER_2"/>
    <property type="match status" value="1"/>
</dbReference>